<evidence type="ECO:0000313" key="1">
    <source>
        <dbReference type="EMBL" id="KAI3701462.1"/>
    </source>
</evidence>
<protein>
    <submittedName>
        <fullName evidence="1">Uncharacterized protein</fullName>
    </submittedName>
</protein>
<evidence type="ECO:0000313" key="2">
    <source>
        <dbReference type="Proteomes" id="UP001055879"/>
    </source>
</evidence>
<sequence length="333" mass="37108">MIHTTSESDVTSLGGGSTSSSSASPKQHPATTSYYYVQSPSRDSHDDVDNKSSINSQTTPTYTSPMESPSHPSQSRPSSAASRISGPYRGISLGGKHHSHHVFRKKSHHHHHHKGWPPLFSVIDEEDGGYSDEDYHGDKVFMRRCRITLVLMGFLMIFSVACFITWGASRPYRLQLQMKSWKVNNFYYGEGSDETGVPTKLLTVNCTVKMNIQNPATFFGIHVSSTSLNLFYSQIMVGSGQFIKYYQPKKSQRTVLVNLEGHRVPLYGAGAGLGMSDNNGSVPLKLEFEIHSQANLVGKLVQTKHRRRVLCVMEIDPLNNKVIDFTLNSCSYN</sequence>
<gene>
    <name evidence="1" type="ORF">L6452_26555</name>
</gene>
<dbReference type="Proteomes" id="UP001055879">
    <property type="component" value="Linkage Group LG09"/>
</dbReference>
<proteinExistence type="predicted"/>
<dbReference type="EMBL" id="CM042055">
    <property type="protein sequence ID" value="KAI3701462.1"/>
    <property type="molecule type" value="Genomic_DNA"/>
</dbReference>
<keyword evidence="2" id="KW-1185">Reference proteome</keyword>
<reference evidence="1 2" key="2">
    <citation type="journal article" date="2022" name="Mol. Ecol. Resour.">
        <title>The genomes of chicory, endive, great burdock and yacon provide insights into Asteraceae paleo-polyploidization history and plant inulin production.</title>
        <authorList>
            <person name="Fan W."/>
            <person name="Wang S."/>
            <person name="Wang H."/>
            <person name="Wang A."/>
            <person name="Jiang F."/>
            <person name="Liu H."/>
            <person name="Zhao H."/>
            <person name="Xu D."/>
            <person name="Zhang Y."/>
        </authorList>
    </citation>
    <scope>NUCLEOTIDE SEQUENCE [LARGE SCALE GENOMIC DNA]</scope>
    <source>
        <strain evidence="2">cv. Niubang</strain>
    </source>
</reference>
<accession>A0ACB8ZUF1</accession>
<name>A0ACB8ZUF1_ARCLA</name>
<reference evidence="2" key="1">
    <citation type="journal article" date="2022" name="Mol. Ecol. Resour.">
        <title>The genomes of chicory, endive, great burdock and yacon provide insights into Asteraceae palaeo-polyploidization history and plant inulin production.</title>
        <authorList>
            <person name="Fan W."/>
            <person name="Wang S."/>
            <person name="Wang H."/>
            <person name="Wang A."/>
            <person name="Jiang F."/>
            <person name="Liu H."/>
            <person name="Zhao H."/>
            <person name="Xu D."/>
            <person name="Zhang Y."/>
        </authorList>
    </citation>
    <scope>NUCLEOTIDE SEQUENCE [LARGE SCALE GENOMIC DNA]</scope>
    <source>
        <strain evidence="2">cv. Niubang</strain>
    </source>
</reference>
<comment type="caution">
    <text evidence="1">The sequence shown here is derived from an EMBL/GenBank/DDBJ whole genome shotgun (WGS) entry which is preliminary data.</text>
</comment>
<organism evidence="1 2">
    <name type="scientific">Arctium lappa</name>
    <name type="common">Greater burdock</name>
    <name type="synonym">Lappa major</name>
    <dbReference type="NCBI Taxonomy" id="4217"/>
    <lineage>
        <taxon>Eukaryota</taxon>
        <taxon>Viridiplantae</taxon>
        <taxon>Streptophyta</taxon>
        <taxon>Embryophyta</taxon>
        <taxon>Tracheophyta</taxon>
        <taxon>Spermatophyta</taxon>
        <taxon>Magnoliopsida</taxon>
        <taxon>eudicotyledons</taxon>
        <taxon>Gunneridae</taxon>
        <taxon>Pentapetalae</taxon>
        <taxon>asterids</taxon>
        <taxon>campanulids</taxon>
        <taxon>Asterales</taxon>
        <taxon>Asteraceae</taxon>
        <taxon>Carduoideae</taxon>
        <taxon>Cardueae</taxon>
        <taxon>Arctiinae</taxon>
        <taxon>Arctium</taxon>
    </lineage>
</organism>